<comment type="caution">
    <text evidence="2">The sequence shown here is derived from an EMBL/GenBank/DDBJ whole genome shotgun (WGS) entry which is preliminary data.</text>
</comment>
<protein>
    <recommendedName>
        <fullName evidence="4">Lipoprotein</fullName>
    </recommendedName>
</protein>
<reference evidence="2 3" key="1">
    <citation type="submission" date="2023-12" db="EMBL/GenBank/DDBJ databases">
        <title>Novel species of the genus Arcicella isolated from rivers.</title>
        <authorList>
            <person name="Lu H."/>
        </authorList>
    </citation>
    <scope>NUCLEOTIDE SEQUENCE [LARGE SCALE GENOMIC DNA]</scope>
    <source>
        <strain evidence="2 3">LMG 21963</strain>
    </source>
</reference>
<dbReference type="RefSeq" id="WP_323252459.1">
    <property type="nucleotide sequence ID" value="NZ_JAYFUL010000047.1"/>
</dbReference>
<evidence type="ECO:0008006" key="4">
    <source>
        <dbReference type="Google" id="ProtNLM"/>
    </source>
</evidence>
<dbReference type="PROSITE" id="PS51257">
    <property type="entry name" value="PROKAR_LIPOPROTEIN"/>
    <property type="match status" value="1"/>
</dbReference>
<sequence>MKRLTLLLVSLMTLGMLSCSENGLETLNNPENVSAEKLDDYLVFSHVGLGWGCRASVIYMVTNSGKVYADTSGNFCKDQEKYSFVGYQLPDSEYAKVKNVITEFPADLANQASTTFGCPGCADGGMLLIQRKEKGKAIKTWRVDDSVFYRETDVNNQTFPTYLSKYGKILGPAYTSIKYK</sequence>
<evidence type="ECO:0000313" key="2">
    <source>
        <dbReference type="EMBL" id="MEA5260182.1"/>
    </source>
</evidence>
<feature type="chain" id="PRO_5046826525" description="Lipoprotein" evidence="1">
    <location>
        <begin position="24"/>
        <end position="180"/>
    </location>
</feature>
<evidence type="ECO:0000313" key="3">
    <source>
        <dbReference type="Proteomes" id="UP001304671"/>
    </source>
</evidence>
<evidence type="ECO:0000256" key="1">
    <source>
        <dbReference type="SAM" id="SignalP"/>
    </source>
</evidence>
<keyword evidence="1" id="KW-0732">Signal</keyword>
<dbReference type="Proteomes" id="UP001304671">
    <property type="component" value="Unassembled WGS sequence"/>
</dbReference>
<keyword evidence="3" id="KW-1185">Reference proteome</keyword>
<feature type="signal peptide" evidence="1">
    <location>
        <begin position="1"/>
        <end position="23"/>
    </location>
</feature>
<accession>A0ABU5QSV1</accession>
<organism evidence="2 3">
    <name type="scientific">Arcicella aquatica</name>
    <dbReference type="NCBI Taxonomy" id="217141"/>
    <lineage>
        <taxon>Bacteria</taxon>
        <taxon>Pseudomonadati</taxon>
        <taxon>Bacteroidota</taxon>
        <taxon>Cytophagia</taxon>
        <taxon>Cytophagales</taxon>
        <taxon>Flectobacillaceae</taxon>
        <taxon>Arcicella</taxon>
    </lineage>
</organism>
<proteinExistence type="predicted"/>
<dbReference type="EMBL" id="JAYFUL010000047">
    <property type="protein sequence ID" value="MEA5260182.1"/>
    <property type="molecule type" value="Genomic_DNA"/>
</dbReference>
<name>A0ABU5QSV1_9BACT</name>
<gene>
    <name evidence="2" type="ORF">VB264_20455</name>
</gene>